<comment type="similarity">
    <text evidence="7">Belongs to the ATPase delta chain family.</text>
</comment>
<keyword evidence="7" id="KW-0139">CF(1)</keyword>
<evidence type="ECO:0000256" key="4">
    <source>
        <dbReference type="ARBA" id="ARBA00023065"/>
    </source>
</evidence>
<keyword evidence="4 7" id="KW-0406">Ion transport</keyword>
<evidence type="ECO:0000256" key="3">
    <source>
        <dbReference type="ARBA" id="ARBA00022781"/>
    </source>
</evidence>
<keyword evidence="6 7" id="KW-0066">ATP synthesis</keyword>
<dbReference type="Gene3D" id="1.10.520.20">
    <property type="entry name" value="N-terminal domain of the delta subunit of the F1F0-ATP synthase"/>
    <property type="match status" value="1"/>
</dbReference>
<evidence type="ECO:0000313" key="9">
    <source>
        <dbReference type="Proteomes" id="UP000064893"/>
    </source>
</evidence>
<sequence>MNDSIIARRYAKALFKLGLERKNLEAYTANLKRIQQIIKQDEDFRFLIDNPVIAASKKKSIFKSLFEGKLHDDITGFFNLLIEKGREEYLAEIIRVFIGFYQDYANIQKVEFTSAIEFDQAFIQKIGDLLKEKTGKTSEIETYTDQKLIGGFVLRIGDQQLDNSVSGQLRAIKNQLSNKN</sequence>
<evidence type="ECO:0000256" key="5">
    <source>
        <dbReference type="ARBA" id="ARBA00023136"/>
    </source>
</evidence>
<proteinExistence type="inferred from homology"/>
<reference evidence="8 9" key="1">
    <citation type="submission" date="2015-11" db="EMBL/GenBank/DDBJ databases">
        <title>Description and complete genome sequence of a novel strain predominating in hypersaline microbial mats and representing a new family of the Bacteriodetes phylum.</title>
        <authorList>
            <person name="Spring S."/>
            <person name="Bunk B."/>
            <person name="Sproer C."/>
            <person name="Klenk H.-P."/>
        </authorList>
    </citation>
    <scope>NUCLEOTIDE SEQUENCE [LARGE SCALE GENOMIC DNA]</scope>
    <source>
        <strain evidence="8 9">L21-Spi-D4</strain>
    </source>
</reference>
<evidence type="ECO:0000256" key="2">
    <source>
        <dbReference type="ARBA" id="ARBA00022448"/>
    </source>
</evidence>
<gene>
    <name evidence="7 8" type="primary">atpH</name>
    <name evidence="8" type="ORF">L21SP5_02013</name>
</gene>
<dbReference type="NCBIfam" id="TIGR01145">
    <property type="entry name" value="ATP_synt_delta"/>
    <property type="match status" value="1"/>
</dbReference>
<keyword evidence="7" id="KW-1003">Cell membrane</keyword>
<dbReference type="HAMAP" id="MF_01416">
    <property type="entry name" value="ATP_synth_delta_bact"/>
    <property type="match status" value="1"/>
</dbReference>
<accession>A0A0S2I026</accession>
<keyword evidence="9" id="KW-1185">Reference proteome</keyword>
<dbReference type="EMBL" id="CP013118">
    <property type="protein sequence ID" value="ALO15652.1"/>
    <property type="molecule type" value="Genomic_DNA"/>
</dbReference>
<evidence type="ECO:0000256" key="1">
    <source>
        <dbReference type="ARBA" id="ARBA00004370"/>
    </source>
</evidence>
<evidence type="ECO:0000256" key="7">
    <source>
        <dbReference type="HAMAP-Rule" id="MF_01416"/>
    </source>
</evidence>
<dbReference type="GO" id="GO:0045259">
    <property type="term" value="C:proton-transporting ATP synthase complex"/>
    <property type="evidence" value="ECO:0007669"/>
    <property type="project" value="UniProtKB-KW"/>
</dbReference>
<dbReference type="AlphaFoldDB" id="A0A0S2I026"/>
<dbReference type="Pfam" id="PF00213">
    <property type="entry name" value="OSCP"/>
    <property type="match status" value="1"/>
</dbReference>
<comment type="function">
    <text evidence="7">F(1)F(0) ATP synthase produces ATP from ADP in the presence of a proton or sodium gradient. F-type ATPases consist of two structural domains, F(1) containing the extramembraneous catalytic core and F(0) containing the membrane proton channel, linked together by a central stalk and a peripheral stalk. During catalysis, ATP synthesis in the catalytic domain of F(1) is coupled via a rotary mechanism of the central stalk subunits to proton translocation.</text>
</comment>
<dbReference type="GO" id="GO:0005886">
    <property type="term" value="C:plasma membrane"/>
    <property type="evidence" value="ECO:0007669"/>
    <property type="project" value="UniProtKB-SubCell"/>
</dbReference>
<dbReference type="InterPro" id="IPR000711">
    <property type="entry name" value="ATPase_OSCP/dsu"/>
</dbReference>
<dbReference type="PANTHER" id="PTHR11910">
    <property type="entry name" value="ATP SYNTHASE DELTA CHAIN"/>
    <property type="match status" value="1"/>
</dbReference>
<keyword evidence="3 7" id="KW-0375">Hydrogen ion transport</keyword>
<evidence type="ECO:0000256" key="6">
    <source>
        <dbReference type="ARBA" id="ARBA00023310"/>
    </source>
</evidence>
<name>A0A0S2I026_9BACT</name>
<dbReference type="SUPFAM" id="SSF47928">
    <property type="entry name" value="N-terminal domain of the delta subunit of the F1F0-ATP synthase"/>
    <property type="match status" value="1"/>
</dbReference>
<dbReference type="InterPro" id="IPR026015">
    <property type="entry name" value="ATP_synth_OSCP/delta_N_sf"/>
</dbReference>
<dbReference type="KEGG" id="blq:L21SP5_02013"/>
<comment type="subcellular location">
    <subcellularLocation>
        <location evidence="7">Cell membrane</location>
        <topology evidence="7">Peripheral membrane protein</topology>
    </subcellularLocation>
    <subcellularLocation>
        <location evidence="1">Membrane</location>
    </subcellularLocation>
</comment>
<keyword evidence="5 7" id="KW-0472">Membrane</keyword>
<organism evidence="8 9">
    <name type="scientific">Salinivirga cyanobacteriivorans</name>
    <dbReference type="NCBI Taxonomy" id="1307839"/>
    <lineage>
        <taxon>Bacteria</taxon>
        <taxon>Pseudomonadati</taxon>
        <taxon>Bacteroidota</taxon>
        <taxon>Bacteroidia</taxon>
        <taxon>Bacteroidales</taxon>
        <taxon>Salinivirgaceae</taxon>
        <taxon>Salinivirga</taxon>
    </lineage>
</organism>
<dbReference type="RefSeq" id="WP_057953091.1">
    <property type="nucleotide sequence ID" value="NZ_CP013118.1"/>
</dbReference>
<comment type="function">
    <text evidence="7">This protein is part of the stalk that links CF(0) to CF(1). It either transmits conformational changes from CF(0) to CF(1) or is implicated in proton conduction.</text>
</comment>
<protein>
    <recommendedName>
        <fullName evidence="7">ATP synthase subunit delta</fullName>
    </recommendedName>
    <alternativeName>
        <fullName evidence="7">ATP synthase F(1) sector subunit delta</fullName>
    </alternativeName>
    <alternativeName>
        <fullName evidence="7">F-type ATPase subunit delta</fullName>
        <shortName evidence="7">F-ATPase subunit delta</shortName>
    </alternativeName>
</protein>
<dbReference type="Proteomes" id="UP000064893">
    <property type="component" value="Chromosome"/>
</dbReference>
<dbReference type="STRING" id="1307839.L21SP5_02013"/>
<dbReference type="PRINTS" id="PR00125">
    <property type="entry name" value="ATPASEDELTA"/>
</dbReference>
<dbReference type="GO" id="GO:0046933">
    <property type="term" value="F:proton-transporting ATP synthase activity, rotational mechanism"/>
    <property type="evidence" value="ECO:0007669"/>
    <property type="project" value="UniProtKB-UniRule"/>
</dbReference>
<keyword evidence="2 7" id="KW-0813">Transport</keyword>
<dbReference type="OrthoDB" id="9802471at2"/>
<evidence type="ECO:0000313" key="8">
    <source>
        <dbReference type="EMBL" id="ALO15652.1"/>
    </source>
</evidence>